<name>A0A318RKC5_WILLI</name>
<dbReference type="AlphaFoldDB" id="A0A318RKC5"/>
<dbReference type="OrthoDB" id="4464947at2"/>
<protein>
    <submittedName>
        <fullName evidence="1">Uncharacterized protein</fullName>
    </submittedName>
</protein>
<evidence type="ECO:0000313" key="1">
    <source>
        <dbReference type="EMBL" id="PYE11140.1"/>
    </source>
</evidence>
<reference evidence="1 2" key="1">
    <citation type="submission" date="2018-06" db="EMBL/GenBank/DDBJ databases">
        <title>Genomic Encyclopedia of Type Strains, Phase IV (KMG-IV): sequencing the most valuable type-strain genomes for metagenomic binning, comparative biology and taxonomic classification.</title>
        <authorList>
            <person name="Goeker M."/>
        </authorList>
    </citation>
    <scope>NUCLEOTIDE SEQUENCE [LARGE SCALE GENOMIC DNA]</scope>
    <source>
        <strain evidence="1 2">DSM 45521</strain>
    </source>
</reference>
<gene>
    <name evidence="1" type="ORF">DFR67_1389</name>
</gene>
<proteinExistence type="predicted"/>
<sequence length="101" mass="10690">MVTSADVVLVVLDGTERTRTLVRGLVDNDIRTALTSASVHELVPLLNGVRRGLVYGVVADPSDAGQVDRLFERVGRTLGAVTVILDPSERLTGNRAASHAA</sequence>
<keyword evidence="2" id="KW-1185">Reference proteome</keyword>
<dbReference type="Proteomes" id="UP000247591">
    <property type="component" value="Unassembled WGS sequence"/>
</dbReference>
<organism evidence="1 2">
    <name type="scientific">Williamsia limnetica</name>
    <dbReference type="NCBI Taxonomy" id="882452"/>
    <lineage>
        <taxon>Bacteria</taxon>
        <taxon>Bacillati</taxon>
        <taxon>Actinomycetota</taxon>
        <taxon>Actinomycetes</taxon>
        <taxon>Mycobacteriales</taxon>
        <taxon>Nocardiaceae</taxon>
        <taxon>Williamsia</taxon>
    </lineage>
</organism>
<comment type="caution">
    <text evidence="1">The sequence shown here is derived from an EMBL/GenBank/DDBJ whole genome shotgun (WGS) entry which is preliminary data.</text>
</comment>
<dbReference type="RefSeq" id="WP_110473099.1">
    <property type="nucleotide sequence ID" value="NZ_QJSP01000038.1"/>
</dbReference>
<accession>A0A318RKC5</accession>
<evidence type="ECO:0000313" key="2">
    <source>
        <dbReference type="Proteomes" id="UP000247591"/>
    </source>
</evidence>
<dbReference type="EMBL" id="QJSP01000038">
    <property type="protein sequence ID" value="PYE11140.1"/>
    <property type="molecule type" value="Genomic_DNA"/>
</dbReference>